<accession>A0AAW1PSC6</accession>
<evidence type="ECO:0000256" key="2">
    <source>
        <dbReference type="ARBA" id="ARBA00022640"/>
    </source>
</evidence>
<evidence type="ECO:0000313" key="4">
    <source>
        <dbReference type="EMBL" id="KAK9811528.1"/>
    </source>
</evidence>
<evidence type="ECO:0000313" key="5">
    <source>
        <dbReference type="Proteomes" id="UP001489004"/>
    </source>
</evidence>
<comment type="caution">
    <text evidence="4">The sequence shown here is derived from an EMBL/GenBank/DDBJ whole genome shotgun (WGS) entry which is preliminary data.</text>
</comment>
<protein>
    <recommendedName>
        <fullName evidence="3">Plastid lipid-associated protein/fibrillin conserved domain-containing protein</fullName>
    </recommendedName>
</protein>
<dbReference type="InterPro" id="IPR039633">
    <property type="entry name" value="PAP"/>
</dbReference>
<comment type="subcellular location">
    <subcellularLocation>
        <location evidence="1">Plastid</location>
    </subcellularLocation>
</comment>
<name>A0AAW1PSC6_9CHLO</name>
<dbReference type="EMBL" id="JALJOR010000009">
    <property type="protein sequence ID" value="KAK9811528.1"/>
    <property type="molecule type" value="Genomic_DNA"/>
</dbReference>
<keyword evidence="5" id="KW-1185">Reference proteome</keyword>
<feature type="domain" description="Plastid lipid-associated protein/fibrillin conserved" evidence="3">
    <location>
        <begin position="13"/>
        <end position="70"/>
    </location>
</feature>
<sequence>MAARAATGSDLAELKAAVLSAVGNTDRGRKTSVAQRRSILRAVEALEACNPTASPVGSELISGNWSLLYTEPIREGDAKQRREGALEGPVLSRLRPLTAGAVRSKGITQLGLLKLTIPLGWAKPKGWVETTYLDEQMRVGRGDKGSLFVTVRQRGKQ</sequence>
<feature type="domain" description="Plastid lipid-associated protein/fibrillin conserved" evidence="3">
    <location>
        <begin position="116"/>
        <end position="149"/>
    </location>
</feature>
<dbReference type="Pfam" id="PF04755">
    <property type="entry name" value="PAP_fibrillin"/>
    <property type="match status" value="2"/>
</dbReference>
<reference evidence="4 5" key="1">
    <citation type="journal article" date="2024" name="Nat. Commun.">
        <title>Phylogenomics reveals the evolutionary origins of lichenization in chlorophyte algae.</title>
        <authorList>
            <person name="Puginier C."/>
            <person name="Libourel C."/>
            <person name="Otte J."/>
            <person name="Skaloud P."/>
            <person name="Haon M."/>
            <person name="Grisel S."/>
            <person name="Petersen M."/>
            <person name="Berrin J.G."/>
            <person name="Delaux P.M."/>
            <person name="Dal Grande F."/>
            <person name="Keller J."/>
        </authorList>
    </citation>
    <scope>NUCLEOTIDE SEQUENCE [LARGE SCALE GENOMIC DNA]</scope>
    <source>
        <strain evidence="4 5">SAG 2043</strain>
    </source>
</reference>
<evidence type="ECO:0000256" key="1">
    <source>
        <dbReference type="ARBA" id="ARBA00004474"/>
    </source>
</evidence>
<dbReference type="PANTHER" id="PTHR31906">
    <property type="entry name" value="PLASTID-LIPID-ASSOCIATED PROTEIN 4, CHLOROPLASTIC-RELATED"/>
    <property type="match status" value="1"/>
</dbReference>
<organism evidence="4 5">
    <name type="scientific">[Myrmecia] bisecta</name>
    <dbReference type="NCBI Taxonomy" id="41462"/>
    <lineage>
        <taxon>Eukaryota</taxon>
        <taxon>Viridiplantae</taxon>
        <taxon>Chlorophyta</taxon>
        <taxon>core chlorophytes</taxon>
        <taxon>Trebouxiophyceae</taxon>
        <taxon>Trebouxiales</taxon>
        <taxon>Trebouxiaceae</taxon>
        <taxon>Myrmecia</taxon>
    </lineage>
</organism>
<gene>
    <name evidence="4" type="ORF">WJX72_005364</name>
</gene>
<dbReference type="GO" id="GO:0009536">
    <property type="term" value="C:plastid"/>
    <property type="evidence" value="ECO:0007669"/>
    <property type="project" value="UniProtKB-SubCell"/>
</dbReference>
<evidence type="ECO:0000259" key="3">
    <source>
        <dbReference type="Pfam" id="PF04755"/>
    </source>
</evidence>
<proteinExistence type="predicted"/>
<dbReference type="AlphaFoldDB" id="A0AAW1PSC6"/>
<dbReference type="InterPro" id="IPR006843">
    <property type="entry name" value="PAP/fibrillin_dom"/>
</dbReference>
<dbReference type="Proteomes" id="UP001489004">
    <property type="component" value="Unassembled WGS sequence"/>
</dbReference>
<keyword evidence="2" id="KW-0934">Plastid</keyword>